<evidence type="ECO:0000313" key="1">
    <source>
        <dbReference type="EMBL" id="QJA45656.1"/>
    </source>
</evidence>
<accession>A0A6H1ZCL9</accession>
<gene>
    <name evidence="1" type="ORF">TM448A00264_0034</name>
</gene>
<evidence type="ECO:0008006" key="2">
    <source>
        <dbReference type="Google" id="ProtNLM"/>
    </source>
</evidence>
<dbReference type="EMBL" id="MT143994">
    <property type="protein sequence ID" value="QJA45656.1"/>
    <property type="molecule type" value="Genomic_DNA"/>
</dbReference>
<protein>
    <recommendedName>
        <fullName evidence="2">N-acetyltransferase domain-containing protein</fullName>
    </recommendedName>
</protein>
<organism evidence="1">
    <name type="scientific">viral metagenome</name>
    <dbReference type="NCBI Taxonomy" id="1070528"/>
    <lineage>
        <taxon>unclassified sequences</taxon>
        <taxon>metagenomes</taxon>
        <taxon>organismal metagenomes</taxon>
    </lineage>
</organism>
<name>A0A6H1ZCL9_9ZZZZ</name>
<sequence>MTTVHAEPCTLREIIAFVDVLRLEPAEAVRVTNYFDSMLAQGVRTRIVYCETEPIVITGALQLSPVVCQCWVHARPDAAKFGFTGSVTRMLRRLVLDLCKDFGYHRAQAIVTEAEGKVVMRWVEAIGFKFEGELKQFCPDKTSAYMYGLIP</sequence>
<reference evidence="1" key="1">
    <citation type="submission" date="2020-03" db="EMBL/GenBank/DDBJ databases">
        <title>The deep terrestrial virosphere.</title>
        <authorList>
            <person name="Holmfeldt K."/>
            <person name="Nilsson E."/>
            <person name="Simone D."/>
            <person name="Lopez-Fernandez M."/>
            <person name="Wu X."/>
            <person name="de Brujin I."/>
            <person name="Lundin D."/>
            <person name="Andersson A."/>
            <person name="Bertilsson S."/>
            <person name="Dopson M."/>
        </authorList>
    </citation>
    <scope>NUCLEOTIDE SEQUENCE</scope>
    <source>
        <strain evidence="1">TM448A00264</strain>
    </source>
</reference>
<proteinExistence type="predicted"/>
<dbReference type="AlphaFoldDB" id="A0A6H1ZCL9"/>